<proteinExistence type="inferred from homology"/>
<feature type="transmembrane region" description="Helical" evidence="6">
    <location>
        <begin position="86"/>
        <end position="105"/>
    </location>
</feature>
<keyword evidence="3 6" id="KW-0812">Transmembrane</keyword>
<dbReference type="EMBL" id="FNJI01000017">
    <property type="protein sequence ID" value="SDP37567.1"/>
    <property type="molecule type" value="Genomic_DNA"/>
</dbReference>
<dbReference type="PANTHER" id="PTHR23291:SF50">
    <property type="entry name" value="PROTEIN LIFEGUARD 4"/>
    <property type="match status" value="1"/>
</dbReference>
<evidence type="ECO:0000256" key="2">
    <source>
        <dbReference type="ARBA" id="ARBA00010350"/>
    </source>
</evidence>
<dbReference type="AlphaFoldDB" id="A0A1H0S7C4"/>
<feature type="transmembrane region" description="Helical" evidence="6">
    <location>
        <begin position="142"/>
        <end position="160"/>
    </location>
</feature>
<dbReference type="OrthoDB" id="9793828at2"/>
<protein>
    <recommendedName>
        <fullName evidence="9">Modulator of FtsH protease</fullName>
    </recommendedName>
</protein>
<organism evidence="7 8">
    <name type="scientific">Desulforhopalus singaporensis</name>
    <dbReference type="NCBI Taxonomy" id="91360"/>
    <lineage>
        <taxon>Bacteria</taxon>
        <taxon>Pseudomonadati</taxon>
        <taxon>Thermodesulfobacteriota</taxon>
        <taxon>Desulfobulbia</taxon>
        <taxon>Desulfobulbales</taxon>
        <taxon>Desulfocapsaceae</taxon>
        <taxon>Desulforhopalus</taxon>
    </lineage>
</organism>
<evidence type="ECO:0000313" key="7">
    <source>
        <dbReference type="EMBL" id="SDP37567.1"/>
    </source>
</evidence>
<dbReference type="InterPro" id="IPR006214">
    <property type="entry name" value="Bax_inhibitor_1-related"/>
</dbReference>
<sequence>MYENVQPMTAARARQEASTIFLAKTFNWMAVGLGITGIVAFFTAYSGLAYTIIGTPLFIVLVFGELGLVFYLSARIEKLKAGTAKSLFVGYSVLNGLTLSVIFLAYTSASIAGTFFITAGMFGAMALYGLVTKKDLSGWGSFLFMGLVGIIIASVVNIFLKSSNMYWIISLIGVFVFTGLTAYDVQKIKRMGEEGIMAQGESAITKGSIMGALALYLDFINLFLMLLRFFGGSRD</sequence>
<feature type="transmembrane region" description="Helical" evidence="6">
    <location>
        <begin position="166"/>
        <end position="186"/>
    </location>
</feature>
<keyword evidence="8" id="KW-1185">Reference proteome</keyword>
<comment type="similarity">
    <text evidence="2 6">Belongs to the BI1 family.</text>
</comment>
<keyword evidence="5 6" id="KW-0472">Membrane</keyword>
<gene>
    <name evidence="7" type="ORF">SAMN05660330_02570</name>
</gene>
<comment type="subcellular location">
    <subcellularLocation>
        <location evidence="1">Membrane</location>
        <topology evidence="1">Multi-pass membrane protein</topology>
    </subcellularLocation>
</comment>
<keyword evidence="4 6" id="KW-1133">Transmembrane helix</keyword>
<evidence type="ECO:0000256" key="4">
    <source>
        <dbReference type="ARBA" id="ARBA00022989"/>
    </source>
</evidence>
<accession>A0A1H0S7C4</accession>
<dbReference type="PANTHER" id="PTHR23291">
    <property type="entry name" value="BAX INHIBITOR-RELATED"/>
    <property type="match status" value="1"/>
</dbReference>
<dbReference type="GO" id="GO:0005886">
    <property type="term" value="C:plasma membrane"/>
    <property type="evidence" value="ECO:0007669"/>
    <property type="project" value="TreeGrafter"/>
</dbReference>
<feature type="transmembrane region" description="Helical" evidence="6">
    <location>
        <begin position="21"/>
        <end position="42"/>
    </location>
</feature>
<dbReference type="RefSeq" id="WP_092223444.1">
    <property type="nucleotide sequence ID" value="NZ_FNJI01000017.1"/>
</dbReference>
<feature type="transmembrane region" description="Helical" evidence="6">
    <location>
        <begin position="111"/>
        <end position="130"/>
    </location>
</feature>
<dbReference type="Pfam" id="PF01027">
    <property type="entry name" value="Bax1-I"/>
    <property type="match status" value="1"/>
</dbReference>
<evidence type="ECO:0000256" key="5">
    <source>
        <dbReference type="ARBA" id="ARBA00023136"/>
    </source>
</evidence>
<dbReference type="STRING" id="91360.SAMN05660330_02570"/>
<dbReference type="Proteomes" id="UP000199073">
    <property type="component" value="Unassembled WGS sequence"/>
</dbReference>
<feature type="transmembrane region" description="Helical" evidence="6">
    <location>
        <begin position="48"/>
        <end position="74"/>
    </location>
</feature>
<reference evidence="7 8" key="1">
    <citation type="submission" date="2016-10" db="EMBL/GenBank/DDBJ databases">
        <authorList>
            <person name="de Groot N.N."/>
        </authorList>
    </citation>
    <scope>NUCLEOTIDE SEQUENCE [LARGE SCALE GENOMIC DNA]</scope>
    <source>
        <strain evidence="7 8">DSM 12130</strain>
    </source>
</reference>
<feature type="transmembrane region" description="Helical" evidence="6">
    <location>
        <begin position="207"/>
        <end position="230"/>
    </location>
</feature>
<evidence type="ECO:0000256" key="6">
    <source>
        <dbReference type="RuleBase" id="RU004379"/>
    </source>
</evidence>
<dbReference type="CDD" id="cd10432">
    <property type="entry name" value="BI-1-like_bacterial"/>
    <property type="match status" value="1"/>
</dbReference>
<evidence type="ECO:0000256" key="3">
    <source>
        <dbReference type="ARBA" id="ARBA00022692"/>
    </source>
</evidence>
<evidence type="ECO:0000256" key="1">
    <source>
        <dbReference type="ARBA" id="ARBA00004141"/>
    </source>
</evidence>
<name>A0A1H0S7C4_9BACT</name>
<evidence type="ECO:0000313" key="8">
    <source>
        <dbReference type="Proteomes" id="UP000199073"/>
    </source>
</evidence>
<evidence type="ECO:0008006" key="9">
    <source>
        <dbReference type="Google" id="ProtNLM"/>
    </source>
</evidence>